<dbReference type="InterPro" id="IPR007409">
    <property type="entry name" value="Restrct_endonuc_type1_HsdR_N"/>
</dbReference>
<feature type="domain" description="Restriction endonuclease type I HsdR N-terminal" evidence="1">
    <location>
        <begin position="29"/>
        <end position="113"/>
    </location>
</feature>
<dbReference type="EMBL" id="BART01029623">
    <property type="protein sequence ID" value="GAH08927.1"/>
    <property type="molecule type" value="Genomic_DNA"/>
</dbReference>
<organism evidence="2">
    <name type="scientific">marine sediment metagenome</name>
    <dbReference type="NCBI Taxonomy" id="412755"/>
    <lineage>
        <taxon>unclassified sequences</taxon>
        <taxon>metagenomes</taxon>
        <taxon>ecological metagenomes</taxon>
    </lineage>
</organism>
<dbReference type="GO" id="GO:0009035">
    <property type="term" value="F:type I site-specific deoxyribonuclease activity"/>
    <property type="evidence" value="ECO:0007669"/>
    <property type="project" value="UniProtKB-EC"/>
</dbReference>
<dbReference type="GO" id="GO:0003677">
    <property type="term" value="F:DNA binding"/>
    <property type="evidence" value="ECO:0007669"/>
    <property type="project" value="UniProtKB-KW"/>
</dbReference>
<name>X1CMD9_9ZZZZ</name>
<dbReference type="GO" id="GO:0009307">
    <property type="term" value="P:DNA restriction-modification system"/>
    <property type="evidence" value="ECO:0007669"/>
    <property type="project" value="UniProtKB-KW"/>
</dbReference>
<dbReference type="Pfam" id="PF04313">
    <property type="entry name" value="HSDR_N"/>
    <property type="match status" value="1"/>
</dbReference>
<reference evidence="2" key="1">
    <citation type="journal article" date="2014" name="Front. Microbiol.">
        <title>High frequency of phylogenetically diverse reductive dehalogenase-homologous genes in deep subseafloor sedimentary metagenomes.</title>
        <authorList>
            <person name="Kawai M."/>
            <person name="Futagami T."/>
            <person name="Toyoda A."/>
            <person name="Takaki Y."/>
            <person name="Nishi S."/>
            <person name="Hori S."/>
            <person name="Arai W."/>
            <person name="Tsubouchi T."/>
            <person name="Morono Y."/>
            <person name="Uchiyama I."/>
            <person name="Ito T."/>
            <person name="Fujiyama A."/>
            <person name="Inagaki F."/>
            <person name="Takami H."/>
        </authorList>
    </citation>
    <scope>NUCLEOTIDE SEQUENCE</scope>
    <source>
        <strain evidence="2">Expedition CK06-06</strain>
    </source>
</reference>
<protein>
    <recommendedName>
        <fullName evidence="1">Restriction endonuclease type I HsdR N-terminal domain-containing protein</fullName>
    </recommendedName>
</protein>
<dbReference type="AlphaFoldDB" id="X1CMD9"/>
<gene>
    <name evidence="2" type="ORF">S01H4_51929</name>
</gene>
<dbReference type="GO" id="GO:0005524">
    <property type="term" value="F:ATP binding"/>
    <property type="evidence" value="ECO:0007669"/>
    <property type="project" value="UniProtKB-KW"/>
</dbReference>
<dbReference type="Gene3D" id="3.90.1570.50">
    <property type="match status" value="1"/>
</dbReference>
<evidence type="ECO:0000313" key="2">
    <source>
        <dbReference type="EMBL" id="GAH08927.1"/>
    </source>
</evidence>
<sequence>MQNIFEKYIYSVSTKFSHEETSEMGYRTDFEILLKEIFKSIKVTRFDHDARAKHGNKPDFVVINHGIPILYIETKNIGVSLDKVEKSEQMRRYYGYTNLVLTDYVEFRFYRNGSSWSSILL</sequence>
<proteinExistence type="predicted"/>
<accession>X1CMD9</accession>
<evidence type="ECO:0000259" key="1">
    <source>
        <dbReference type="Pfam" id="PF04313"/>
    </source>
</evidence>
<comment type="caution">
    <text evidence="2">The sequence shown here is derived from an EMBL/GenBank/DDBJ whole genome shotgun (WGS) entry which is preliminary data.</text>
</comment>